<name>A0ACB5T6T0_AMBMO</name>
<protein>
    <submittedName>
        <fullName evidence="1">Unnamed protein product</fullName>
    </submittedName>
</protein>
<evidence type="ECO:0000313" key="2">
    <source>
        <dbReference type="Proteomes" id="UP001165064"/>
    </source>
</evidence>
<organism evidence="1 2">
    <name type="scientific">Ambrosiozyma monospora</name>
    <name type="common">Yeast</name>
    <name type="synonym">Endomycopsis monosporus</name>
    <dbReference type="NCBI Taxonomy" id="43982"/>
    <lineage>
        <taxon>Eukaryota</taxon>
        <taxon>Fungi</taxon>
        <taxon>Dikarya</taxon>
        <taxon>Ascomycota</taxon>
        <taxon>Saccharomycotina</taxon>
        <taxon>Pichiomycetes</taxon>
        <taxon>Pichiales</taxon>
        <taxon>Pichiaceae</taxon>
        <taxon>Ambrosiozyma</taxon>
    </lineage>
</organism>
<dbReference type="EMBL" id="BSXS01003634">
    <property type="protein sequence ID" value="GME81657.1"/>
    <property type="molecule type" value="Genomic_DNA"/>
</dbReference>
<reference evidence="1" key="1">
    <citation type="submission" date="2023-04" db="EMBL/GenBank/DDBJ databases">
        <title>Ambrosiozyma monospora NBRC 10751.</title>
        <authorList>
            <person name="Ichikawa N."/>
            <person name="Sato H."/>
            <person name="Tonouchi N."/>
        </authorList>
    </citation>
    <scope>NUCLEOTIDE SEQUENCE</scope>
    <source>
        <strain evidence="1">NBRC 10751</strain>
    </source>
</reference>
<keyword evidence="2" id="KW-1185">Reference proteome</keyword>
<comment type="caution">
    <text evidence="1">The sequence shown here is derived from an EMBL/GenBank/DDBJ whole genome shotgun (WGS) entry which is preliminary data.</text>
</comment>
<accession>A0ACB5T6T0</accession>
<proteinExistence type="predicted"/>
<dbReference type="Proteomes" id="UP001165064">
    <property type="component" value="Unassembled WGS sequence"/>
</dbReference>
<sequence>MVGICVAGGSMLTEQDQFKKKTNQHGLTSSLDPKTPISFLEELLSPLNLQAKFLTDSWIQVFQVTVILLLLITMRKSMVNVQKEDYQVLVSMVKMSLSLDLSVS</sequence>
<evidence type="ECO:0000313" key="1">
    <source>
        <dbReference type="EMBL" id="GME81657.1"/>
    </source>
</evidence>
<gene>
    <name evidence="1" type="ORF">Amon02_000507200</name>
</gene>